<dbReference type="Proteomes" id="UP000346198">
    <property type="component" value="Unassembled WGS sequence"/>
</dbReference>
<feature type="region of interest" description="Disordered" evidence="1">
    <location>
        <begin position="25"/>
        <end position="62"/>
    </location>
</feature>
<keyword evidence="2" id="KW-0732">Signal</keyword>
<organism evidence="3 4">
    <name type="scientific">Pontiella sulfatireligans</name>
    <dbReference type="NCBI Taxonomy" id="2750658"/>
    <lineage>
        <taxon>Bacteria</taxon>
        <taxon>Pseudomonadati</taxon>
        <taxon>Kiritimatiellota</taxon>
        <taxon>Kiritimatiellia</taxon>
        <taxon>Kiritimatiellales</taxon>
        <taxon>Pontiellaceae</taxon>
        <taxon>Pontiella</taxon>
    </lineage>
</organism>
<dbReference type="EMBL" id="CAAHFH010000002">
    <property type="protein sequence ID" value="VGO22169.1"/>
    <property type="molecule type" value="Genomic_DNA"/>
</dbReference>
<reference evidence="3 4" key="1">
    <citation type="submission" date="2019-04" db="EMBL/GenBank/DDBJ databases">
        <authorList>
            <person name="Van Vliet M D."/>
        </authorList>
    </citation>
    <scope>NUCLEOTIDE SEQUENCE [LARGE SCALE GENOMIC DNA]</scope>
    <source>
        <strain evidence="3 4">F21</strain>
    </source>
</reference>
<feature type="signal peptide" evidence="2">
    <location>
        <begin position="1"/>
        <end position="19"/>
    </location>
</feature>
<dbReference type="Gene3D" id="1.20.120.1490">
    <property type="match status" value="1"/>
</dbReference>
<accession>A0A6C2UQ22</accession>
<dbReference type="AlphaFoldDB" id="A0A6C2UQ22"/>
<evidence type="ECO:0000313" key="3">
    <source>
        <dbReference type="EMBL" id="VGO22169.1"/>
    </source>
</evidence>
<feature type="compositionally biased region" description="Basic and acidic residues" evidence="1">
    <location>
        <begin position="28"/>
        <end position="62"/>
    </location>
</feature>
<sequence>MNKQLLILALSALVIPAIAQQTNQIPRGRGEWRPGQEKGERPERPHSSRRSDMTTGQKEKMEEYRVQLMEKALKKIGVSDEQQGQIEELQRTHKEKMRIVSQRSGEARKKLSALQKSGAAEKQLGAAIDEICALQKEQLWILVRNRMEMEEILGKEKFALFMESARTQFESHGRRGGSNMPPRPGFSTEERSGAPNPPPPGT</sequence>
<evidence type="ECO:0008006" key="5">
    <source>
        <dbReference type="Google" id="ProtNLM"/>
    </source>
</evidence>
<keyword evidence="4" id="KW-1185">Reference proteome</keyword>
<feature type="region of interest" description="Disordered" evidence="1">
    <location>
        <begin position="169"/>
        <end position="202"/>
    </location>
</feature>
<protein>
    <recommendedName>
        <fullName evidence="5">Periplasmic heavy metal sensor</fullName>
    </recommendedName>
</protein>
<evidence type="ECO:0000313" key="4">
    <source>
        <dbReference type="Proteomes" id="UP000346198"/>
    </source>
</evidence>
<feature type="chain" id="PRO_5025375756" description="Periplasmic heavy metal sensor" evidence="2">
    <location>
        <begin position="20"/>
        <end position="202"/>
    </location>
</feature>
<gene>
    <name evidence="3" type="ORF">SCARR_04251</name>
</gene>
<proteinExistence type="predicted"/>
<evidence type="ECO:0000256" key="1">
    <source>
        <dbReference type="SAM" id="MobiDB-lite"/>
    </source>
</evidence>
<evidence type="ECO:0000256" key="2">
    <source>
        <dbReference type="SAM" id="SignalP"/>
    </source>
</evidence>
<name>A0A6C2UQ22_9BACT</name>
<dbReference type="RefSeq" id="WP_136063570.1">
    <property type="nucleotide sequence ID" value="NZ_CAAHFH010000002.1"/>
</dbReference>